<proteinExistence type="predicted"/>
<dbReference type="OrthoDB" id="5637761at2"/>
<reference evidence="2" key="1">
    <citation type="submission" date="2014-09" db="EMBL/GenBank/DDBJ databases">
        <authorList>
            <person name="GOMEZ-VALERO Laura"/>
        </authorList>
    </citation>
    <scope>NUCLEOTIDE SEQUENCE</scope>
    <source>
        <strain evidence="2">LLAP-10</strain>
    </source>
</reference>
<feature type="signal peptide" evidence="1">
    <location>
        <begin position="1"/>
        <end position="22"/>
    </location>
</feature>
<dbReference type="AlphaFoldDB" id="A0A098G2Q4"/>
<keyword evidence="1" id="KW-0732">Signal</keyword>
<name>A0A098G2Q4_9GAMM</name>
<evidence type="ECO:0000313" key="2">
    <source>
        <dbReference type="EMBL" id="CEG56269.1"/>
    </source>
</evidence>
<evidence type="ECO:0008006" key="4">
    <source>
        <dbReference type="Google" id="ProtNLM"/>
    </source>
</evidence>
<evidence type="ECO:0000256" key="1">
    <source>
        <dbReference type="SAM" id="SignalP"/>
    </source>
</evidence>
<sequence length="125" mass="13834">MLKNRAVLVGLLLVQLSAICFASNCPDPATTSLQWGVPPDPWIENPFSPNSPQGEENTKFVRANILVAGYGQGVTCTYRNSVGEYSIWWPVLTKIPSRADYTWIDTRGGFVCTQGLLECQFYTAN</sequence>
<keyword evidence="3" id="KW-1185">Reference proteome</keyword>
<accession>A0A098G2Q4</accession>
<dbReference type="InterPro" id="IPR022231">
    <property type="entry name" value="DUF3757"/>
</dbReference>
<feature type="chain" id="PRO_5001935334" description="DUF3757 domain-containing protein" evidence="1">
    <location>
        <begin position="23"/>
        <end position="125"/>
    </location>
</feature>
<gene>
    <name evidence="2" type="ORF">LFA_0822</name>
</gene>
<dbReference type="KEGG" id="lfa:LFA_0822"/>
<dbReference type="Pfam" id="PF12582">
    <property type="entry name" value="DUF3757"/>
    <property type="match status" value="1"/>
</dbReference>
<evidence type="ECO:0000313" key="3">
    <source>
        <dbReference type="Proteomes" id="UP000032430"/>
    </source>
</evidence>
<protein>
    <recommendedName>
        <fullName evidence="4">DUF3757 domain-containing protein</fullName>
    </recommendedName>
</protein>
<dbReference type="Proteomes" id="UP000032430">
    <property type="component" value="Chromosome I"/>
</dbReference>
<organism evidence="2 3">
    <name type="scientific">Legionella fallonii LLAP-10</name>
    <dbReference type="NCBI Taxonomy" id="1212491"/>
    <lineage>
        <taxon>Bacteria</taxon>
        <taxon>Pseudomonadati</taxon>
        <taxon>Pseudomonadota</taxon>
        <taxon>Gammaproteobacteria</taxon>
        <taxon>Legionellales</taxon>
        <taxon>Legionellaceae</taxon>
        <taxon>Legionella</taxon>
    </lineage>
</organism>
<dbReference type="HOGENOM" id="CLU_1989855_0_0_6"/>
<dbReference type="RefSeq" id="WP_045094970.1">
    <property type="nucleotide sequence ID" value="NZ_LN614827.1"/>
</dbReference>
<dbReference type="EMBL" id="LN614827">
    <property type="protein sequence ID" value="CEG56269.1"/>
    <property type="molecule type" value="Genomic_DNA"/>
</dbReference>